<keyword evidence="5" id="KW-0949">S-adenosyl-L-methionine</keyword>
<dbReference type="GO" id="GO:0009007">
    <property type="term" value="F:site-specific DNA-methyltransferase (adenine-specific) activity"/>
    <property type="evidence" value="ECO:0007669"/>
    <property type="project" value="UniProtKB-EC"/>
</dbReference>
<feature type="domain" description="DNA methylase adenine-specific" evidence="9">
    <location>
        <begin position="202"/>
        <end position="530"/>
    </location>
</feature>
<dbReference type="Pfam" id="PF02384">
    <property type="entry name" value="N6_Mtase"/>
    <property type="match status" value="1"/>
</dbReference>
<evidence type="ECO:0000259" key="10">
    <source>
        <dbReference type="Pfam" id="PF12161"/>
    </source>
</evidence>
<dbReference type="Proteomes" id="UP001195571">
    <property type="component" value="Unassembled WGS sequence"/>
</dbReference>
<feature type="region of interest" description="Disordered" evidence="8">
    <location>
        <begin position="63"/>
        <end position="89"/>
    </location>
</feature>
<dbReference type="Gene3D" id="1.20.1260.30">
    <property type="match status" value="1"/>
</dbReference>
<evidence type="ECO:0000256" key="7">
    <source>
        <dbReference type="ARBA" id="ARBA00047942"/>
    </source>
</evidence>
<keyword evidence="4 11" id="KW-0808">Transferase</keyword>
<dbReference type="EMBL" id="JACAOD020000007">
    <property type="protein sequence ID" value="MBP5835995.1"/>
    <property type="molecule type" value="Genomic_DNA"/>
</dbReference>
<dbReference type="RefSeq" id="WP_203552257.1">
    <property type="nucleotide sequence ID" value="NZ_JACAOD020000007.1"/>
</dbReference>
<dbReference type="InterPro" id="IPR029063">
    <property type="entry name" value="SAM-dependent_MTases_sf"/>
</dbReference>
<dbReference type="GO" id="GO:0032259">
    <property type="term" value="P:methylation"/>
    <property type="evidence" value="ECO:0007669"/>
    <property type="project" value="UniProtKB-KW"/>
</dbReference>
<dbReference type="PROSITE" id="PS00092">
    <property type="entry name" value="N6_MTASE"/>
    <property type="match status" value="1"/>
</dbReference>
<evidence type="ECO:0000259" key="9">
    <source>
        <dbReference type="Pfam" id="PF02384"/>
    </source>
</evidence>
<dbReference type="SUPFAM" id="SSF53335">
    <property type="entry name" value="S-adenosyl-L-methionine-dependent methyltransferases"/>
    <property type="match status" value="1"/>
</dbReference>
<feature type="domain" description="N6 adenine-specific DNA methyltransferase N-terminal" evidence="10">
    <location>
        <begin position="12"/>
        <end position="166"/>
    </location>
</feature>
<comment type="catalytic activity">
    <reaction evidence="7">
        <text>a 2'-deoxyadenosine in DNA + S-adenosyl-L-methionine = an N(6)-methyl-2'-deoxyadenosine in DNA + S-adenosyl-L-homocysteine + H(+)</text>
        <dbReference type="Rhea" id="RHEA:15197"/>
        <dbReference type="Rhea" id="RHEA-COMP:12418"/>
        <dbReference type="Rhea" id="RHEA-COMP:12419"/>
        <dbReference type="ChEBI" id="CHEBI:15378"/>
        <dbReference type="ChEBI" id="CHEBI:57856"/>
        <dbReference type="ChEBI" id="CHEBI:59789"/>
        <dbReference type="ChEBI" id="CHEBI:90615"/>
        <dbReference type="ChEBI" id="CHEBI:90616"/>
        <dbReference type="EC" id="2.1.1.72"/>
    </reaction>
</comment>
<comment type="caution">
    <text evidence="11">The sequence shown here is derived from an EMBL/GenBank/DDBJ whole genome shotgun (WGS) entry which is preliminary data.</text>
</comment>
<reference evidence="11" key="1">
    <citation type="submission" date="2021-04" db="EMBL/GenBank/DDBJ databases">
        <title>Genomic features of Candidatus Phytoplasma meliae isolate ChTYXIII (1SrXIII-G).</title>
        <authorList>
            <person name="Fernandez F.D."/>
            <person name="Conci L.R."/>
        </authorList>
    </citation>
    <scope>NUCLEOTIDE SEQUENCE [LARGE SCALE GENOMIC DNA]</scope>
    <source>
        <strain evidence="11">ChTYXIII-Mo</strain>
    </source>
</reference>
<dbReference type="InterPro" id="IPR002052">
    <property type="entry name" value="DNA_methylase_N6_adenine_CS"/>
</dbReference>
<dbReference type="PRINTS" id="PR00507">
    <property type="entry name" value="N12N6MTFRASE"/>
</dbReference>
<organism evidence="11 12">
    <name type="scientific">Candidatus Phytoplasma meliae</name>
    <dbReference type="NCBI Taxonomy" id="1848402"/>
    <lineage>
        <taxon>Bacteria</taxon>
        <taxon>Bacillati</taxon>
        <taxon>Mycoplasmatota</taxon>
        <taxon>Mollicutes</taxon>
        <taxon>Acholeplasmatales</taxon>
        <taxon>Acholeplasmataceae</taxon>
        <taxon>Candidatus Phytoplasma</taxon>
        <taxon>16SrXIII (Mexican periwinkle virescence group)</taxon>
    </lineage>
</organism>
<sequence>MSSKYQKEANELKNTLWQLANDLRGQMNAFQFGKYIMALLCFRYLSEMYETYYKDLVLEDHQDKEKNQENRKNVQDKEKNQENRKNVQDQEVDEFWKEAKEEIIQNSKATRYYYIAPEFWWTRLIQKLKDEKFDTRDLSSAFEEIYNSSQDLQKDSDNKVSWADIFKNINLQPLGDNDKKRISKLKNIMYAIHEFCPYHNGIEMLGEVYEYLMEQFASNTGKKAGEFFTPVKTSDLVSQLAIQSFDKEHAIDHVYDPACGSGSLLLRTVQAIELRDGLIKKEEDGRFSRIKGKKGFKGNIYGQESSEETYQLAHINMILHDRKPQNIYLANANTITDPRHKDMKFDIIVMNPPYGLKNKTLTEDLKKPHIKKDDRFENYNLPTKNADYAFLLHALHHLKEDGTSVIIIPPGVLFITDKNAKNIRQQLINNHILHTIILLPHNLFFATETYAYIVVMSKNKPYKDVFFIDARSDFVPEKNRNSLNDKHIENIVKTFKKRENVDGYATLVTVEEIQKNDYNLSIHKYVMRKKFEPPVVDVDCLLTEIQELEKQEIDEFSVSKLKHLLIEK</sequence>
<gene>
    <name evidence="11" type="ORF">CHTY_002015</name>
</gene>
<dbReference type="InterPro" id="IPR022749">
    <property type="entry name" value="D12N6_MeTrfase_N"/>
</dbReference>
<dbReference type="Gene3D" id="3.40.50.150">
    <property type="entry name" value="Vaccinia Virus protein VP39"/>
    <property type="match status" value="1"/>
</dbReference>
<dbReference type="InterPro" id="IPR004546">
    <property type="entry name" value="Restrct_endonuc_T1M"/>
</dbReference>
<dbReference type="InterPro" id="IPR038333">
    <property type="entry name" value="T1MK-like_N_sf"/>
</dbReference>
<accession>A0ABS5CYE8</accession>
<dbReference type="InterPro" id="IPR051537">
    <property type="entry name" value="DNA_Adenine_Mtase"/>
</dbReference>
<keyword evidence="12" id="KW-1185">Reference proteome</keyword>
<dbReference type="EC" id="2.1.1.72" evidence="2"/>
<comment type="similarity">
    <text evidence="1">Belongs to the N(4)/N(6)-methyltransferase family.</text>
</comment>
<evidence type="ECO:0000256" key="5">
    <source>
        <dbReference type="ARBA" id="ARBA00022691"/>
    </source>
</evidence>
<evidence type="ECO:0000256" key="8">
    <source>
        <dbReference type="SAM" id="MobiDB-lite"/>
    </source>
</evidence>
<dbReference type="NCBIfam" id="TIGR00497">
    <property type="entry name" value="hsdM"/>
    <property type="match status" value="1"/>
</dbReference>
<evidence type="ECO:0000313" key="11">
    <source>
        <dbReference type="EMBL" id="MBP5835995.1"/>
    </source>
</evidence>
<name>A0ABS5CYE8_9MOLU</name>
<dbReference type="Pfam" id="PF12161">
    <property type="entry name" value="HsdM_N"/>
    <property type="match status" value="1"/>
</dbReference>
<evidence type="ECO:0000256" key="4">
    <source>
        <dbReference type="ARBA" id="ARBA00022679"/>
    </source>
</evidence>
<dbReference type="PANTHER" id="PTHR42933">
    <property type="entry name" value="SLR6095 PROTEIN"/>
    <property type="match status" value="1"/>
</dbReference>
<evidence type="ECO:0000313" key="12">
    <source>
        <dbReference type="Proteomes" id="UP001195571"/>
    </source>
</evidence>
<keyword evidence="6" id="KW-0680">Restriction system</keyword>
<evidence type="ECO:0000256" key="6">
    <source>
        <dbReference type="ARBA" id="ARBA00022747"/>
    </source>
</evidence>
<dbReference type="InterPro" id="IPR003356">
    <property type="entry name" value="DNA_methylase_A-5"/>
</dbReference>
<evidence type="ECO:0000256" key="3">
    <source>
        <dbReference type="ARBA" id="ARBA00022603"/>
    </source>
</evidence>
<keyword evidence="3 11" id="KW-0489">Methyltransferase</keyword>
<dbReference type="PANTHER" id="PTHR42933:SF1">
    <property type="entry name" value="SITE-SPECIFIC DNA-METHYLTRANSFERASE (ADENINE-SPECIFIC)"/>
    <property type="match status" value="1"/>
</dbReference>
<proteinExistence type="inferred from homology"/>
<evidence type="ECO:0000256" key="1">
    <source>
        <dbReference type="ARBA" id="ARBA00006594"/>
    </source>
</evidence>
<evidence type="ECO:0000256" key="2">
    <source>
        <dbReference type="ARBA" id="ARBA00011900"/>
    </source>
</evidence>
<protein>
    <recommendedName>
        <fullName evidence="2">site-specific DNA-methyltransferase (adenine-specific)</fullName>
        <ecNumber evidence="2">2.1.1.72</ecNumber>
    </recommendedName>
</protein>